<keyword evidence="3" id="KW-1003">Cell membrane</keyword>
<comment type="subunit">
    <text evidence="18">Interacts (via loop 2 of the three-fingered Ly-6 domain) with Sh/shaker; this interaction may stabilize both components of the complex and may be required for targeting or retention of Sh/shaker to neural cell projections. Interacts (via loop 2 of the three-fingered Ly-6 domain) with nAChRalpha3 and potentially other nicotinic acetylcholine receptors; this interaction is required for antagonism of nicotinic acetylcholine receptors.</text>
</comment>
<proteinExistence type="inferred from homology"/>
<dbReference type="InterPro" id="IPR050975">
    <property type="entry name" value="Sleep_regulator"/>
</dbReference>
<dbReference type="InterPro" id="IPR031424">
    <property type="entry name" value="QVR-like"/>
</dbReference>
<keyword evidence="10" id="KW-1015">Disulfide bond</keyword>
<keyword evidence="11" id="KW-0325">Glycoprotein</keyword>
<evidence type="ECO:0000256" key="6">
    <source>
        <dbReference type="ARBA" id="ARBA00022729"/>
    </source>
</evidence>
<organism evidence="19 20">
    <name type="scientific">Cryptolaemus montrouzieri</name>
    <dbReference type="NCBI Taxonomy" id="559131"/>
    <lineage>
        <taxon>Eukaryota</taxon>
        <taxon>Metazoa</taxon>
        <taxon>Ecdysozoa</taxon>
        <taxon>Arthropoda</taxon>
        <taxon>Hexapoda</taxon>
        <taxon>Insecta</taxon>
        <taxon>Pterygota</taxon>
        <taxon>Neoptera</taxon>
        <taxon>Endopterygota</taxon>
        <taxon>Coleoptera</taxon>
        <taxon>Polyphaga</taxon>
        <taxon>Cucujiformia</taxon>
        <taxon>Coccinelloidea</taxon>
        <taxon>Coccinellidae</taxon>
        <taxon>Scymninae</taxon>
        <taxon>Scymnini</taxon>
        <taxon>Cryptolaemus</taxon>
    </lineage>
</organism>
<dbReference type="PROSITE" id="PS51257">
    <property type="entry name" value="PROKAR_LIPOPROTEIN"/>
    <property type="match status" value="1"/>
</dbReference>
<evidence type="ECO:0000256" key="12">
    <source>
        <dbReference type="ARBA" id="ARBA00023288"/>
    </source>
</evidence>
<evidence type="ECO:0000256" key="15">
    <source>
        <dbReference type="ARBA" id="ARBA00044524"/>
    </source>
</evidence>
<accession>A0ABD2PB26</accession>
<keyword evidence="6" id="KW-0732">Signal</keyword>
<dbReference type="EMBL" id="JABFTP020000185">
    <property type="protein sequence ID" value="KAL3288075.1"/>
    <property type="molecule type" value="Genomic_DNA"/>
</dbReference>
<sequence>MRFSSKLVFQVIRANMKSKIFTKDIILFLFLAYSCVVSKITTENVENEPESSTALVATSSENPSNHSKIVTLPKVESCSTHYIYCYECDSYTDLRCGNINKTDHPKDQPPLVLCHGCCVKMVRNANKSNEIIRRTCTSNLYINISIADHLCIPESNTSDRMCYCDDDLCNSSSKPSITFSCLSLIVLFVSLCTLSRP</sequence>
<dbReference type="GO" id="GO:0045121">
    <property type="term" value="C:membrane raft"/>
    <property type="evidence" value="ECO:0007669"/>
    <property type="project" value="UniProtKB-SubCell"/>
</dbReference>
<evidence type="ECO:0000256" key="1">
    <source>
        <dbReference type="ARBA" id="ARBA00004471"/>
    </source>
</evidence>
<evidence type="ECO:0000256" key="18">
    <source>
        <dbReference type="ARBA" id="ARBA00046769"/>
    </source>
</evidence>
<dbReference type="PANTHER" id="PTHR33562:SF31">
    <property type="entry name" value="PROTEIN QUIVER"/>
    <property type="match status" value="1"/>
</dbReference>
<dbReference type="Proteomes" id="UP001516400">
    <property type="component" value="Unassembled WGS sequence"/>
</dbReference>
<keyword evidence="7" id="KW-1133">Transmembrane helix</keyword>
<keyword evidence="4" id="KW-0336">GPI-anchor</keyword>
<evidence type="ECO:0000256" key="9">
    <source>
        <dbReference type="ARBA" id="ARBA00023136"/>
    </source>
</evidence>
<evidence type="ECO:0000256" key="13">
    <source>
        <dbReference type="ARBA" id="ARBA00031037"/>
    </source>
</evidence>
<evidence type="ECO:0000256" key="2">
    <source>
        <dbReference type="ARBA" id="ARBA00010522"/>
    </source>
</evidence>
<comment type="caution">
    <text evidence="19">The sequence shown here is derived from an EMBL/GenBank/DDBJ whole genome shotgun (WGS) entry which is preliminary data.</text>
</comment>
<comment type="similarity">
    <text evidence="2">Belongs to the quiver family.</text>
</comment>
<keyword evidence="5" id="KW-0812">Transmembrane</keyword>
<dbReference type="GO" id="GO:0098552">
    <property type="term" value="C:side of membrane"/>
    <property type="evidence" value="ECO:0007669"/>
    <property type="project" value="UniProtKB-KW"/>
</dbReference>
<protein>
    <recommendedName>
        <fullName evidence="15">UPAR/Ly6 domain-containing protein qvr</fullName>
    </recommendedName>
    <alternativeName>
        <fullName evidence="16">Protein quiver</fullName>
    </alternativeName>
    <alternativeName>
        <fullName evidence="13">Protein sleepless</fullName>
    </alternativeName>
</protein>
<evidence type="ECO:0000256" key="7">
    <source>
        <dbReference type="ARBA" id="ARBA00022989"/>
    </source>
</evidence>
<evidence type="ECO:0000256" key="10">
    <source>
        <dbReference type="ARBA" id="ARBA00023157"/>
    </source>
</evidence>
<dbReference type="GO" id="GO:0048511">
    <property type="term" value="P:rhythmic process"/>
    <property type="evidence" value="ECO:0007669"/>
    <property type="project" value="UniProtKB-KW"/>
</dbReference>
<evidence type="ECO:0000313" key="20">
    <source>
        <dbReference type="Proteomes" id="UP001516400"/>
    </source>
</evidence>
<evidence type="ECO:0000256" key="8">
    <source>
        <dbReference type="ARBA" id="ARBA00023108"/>
    </source>
</evidence>
<evidence type="ECO:0000256" key="16">
    <source>
        <dbReference type="ARBA" id="ARBA00044561"/>
    </source>
</evidence>
<evidence type="ECO:0000256" key="17">
    <source>
        <dbReference type="ARBA" id="ARBA00045788"/>
    </source>
</evidence>
<keyword evidence="9" id="KW-0472">Membrane</keyword>
<evidence type="ECO:0000256" key="3">
    <source>
        <dbReference type="ARBA" id="ARBA00022475"/>
    </source>
</evidence>
<keyword evidence="20" id="KW-1185">Reference proteome</keyword>
<dbReference type="CDD" id="cd23595">
    <property type="entry name" value="TFP_LU_ECD_Qvr"/>
    <property type="match status" value="1"/>
</dbReference>
<evidence type="ECO:0000256" key="5">
    <source>
        <dbReference type="ARBA" id="ARBA00022692"/>
    </source>
</evidence>
<evidence type="ECO:0000313" key="19">
    <source>
        <dbReference type="EMBL" id="KAL3288075.1"/>
    </source>
</evidence>
<comment type="subcellular location">
    <subcellularLocation>
        <location evidence="1">Cell membrane</location>
        <topology evidence="1">Lipid-anchor</topology>
        <topology evidence="1">GPI-anchor</topology>
        <orientation evidence="1">Extracellular side</orientation>
    </subcellularLocation>
    <subcellularLocation>
        <location evidence="14">Membrane raft</location>
        <topology evidence="14">Lipid-anchor</topology>
        <topology evidence="14">GPI-anchor</topology>
        <orientation evidence="14">Extracellular side</orientation>
    </subcellularLocation>
</comment>
<dbReference type="GO" id="GO:0005886">
    <property type="term" value="C:plasma membrane"/>
    <property type="evidence" value="ECO:0007669"/>
    <property type="project" value="UniProtKB-SubCell"/>
</dbReference>
<reference evidence="19 20" key="1">
    <citation type="journal article" date="2021" name="BMC Biol.">
        <title>Horizontally acquired antibacterial genes associated with adaptive radiation of ladybird beetles.</title>
        <authorList>
            <person name="Li H.S."/>
            <person name="Tang X.F."/>
            <person name="Huang Y.H."/>
            <person name="Xu Z.Y."/>
            <person name="Chen M.L."/>
            <person name="Du X.Y."/>
            <person name="Qiu B.Y."/>
            <person name="Chen P.T."/>
            <person name="Zhang W."/>
            <person name="Slipinski A."/>
            <person name="Escalona H.E."/>
            <person name="Waterhouse R.M."/>
            <person name="Zwick A."/>
            <person name="Pang H."/>
        </authorList>
    </citation>
    <scope>NUCLEOTIDE SEQUENCE [LARGE SCALE GENOMIC DNA]</scope>
    <source>
        <strain evidence="19">SYSU2018</strain>
    </source>
</reference>
<evidence type="ECO:0000256" key="11">
    <source>
        <dbReference type="ARBA" id="ARBA00023180"/>
    </source>
</evidence>
<name>A0ABD2PB26_9CUCU</name>
<dbReference type="AlphaFoldDB" id="A0ABD2PB26"/>
<evidence type="ECO:0000256" key="4">
    <source>
        <dbReference type="ARBA" id="ARBA00022622"/>
    </source>
</evidence>
<keyword evidence="8" id="KW-0090">Biological rhythms</keyword>
<dbReference type="PANTHER" id="PTHR33562">
    <property type="entry name" value="ATILLA, ISOFORM B-RELATED-RELATED"/>
    <property type="match status" value="1"/>
</dbReference>
<dbReference type="Pfam" id="PF17064">
    <property type="entry name" value="QVR"/>
    <property type="match status" value="1"/>
</dbReference>
<comment type="function">
    <text evidence="17">Bifunctional regulator of neuronal activity in the mushroom body, and possibly other regions of the brain, that acts as a signaling molecule required for homeostatic regulation of sleep under normal conditions and after sleep deprivation. Reduces neuronal excitability by enhancing Sh/shaker K(+) channel activity; possibly by stabilizing Sh/shaker to increase protein levels, accelerating its activation kinetics, slowing C-type inactivation and enhancing recovery from inactivation. Specifically affects the A-type K(+) current. Antagonizes nicotinic acetylcholine receptors (nAChRs) to reduce synaptic transmission, possibly by preventing their localization to the cell surface. Required for regulation of neuromuscular excitability and plasticity at neuromuscular junctions.</text>
</comment>
<gene>
    <name evidence="19" type="ORF">HHI36_002526</name>
</gene>
<keyword evidence="12" id="KW-0449">Lipoprotein</keyword>
<evidence type="ECO:0000256" key="14">
    <source>
        <dbReference type="ARBA" id="ARBA00044499"/>
    </source>
</evidence>